<dbReference type="EC" id="4.1.1.52" evidence="7"/>
<name>A0ABP1D206_9APHY</name>
<evidence type="ECO:0000256" key="8">
    <source>
        <dbReference type="RuleBase" id="RU366045"/>
    </source>
</evidence>
<reference evidence="11" key="1">
    <citation type="submission" date="2024-04" db="EMBL/GenBank/DDBJ databases">
        <authorList>
            <person name="Shaw F."/>
            <person name="Minotto A."/>
        </authorList>
    </citation>
    <scope>NUCLEOTIDE SEQUENCE [LARGE SCALE GENOMIC DNA]</scope>
</reference>
<dbReference type="Gene3D" id="3.20.20.140">
    <property type="entry name" value="Metal-dependent hydrolases"/>
    <property type="match status" value="1"/>
</dbReference>
<sequence length="334" mass="37128">MAAIGTQTSSRRRIKRVDVHHHIFPATLPKKELNAKAGWRAAEGTLPWSPEVSLAAMDALDIDIAILSYPTGFPSGPPGPDNRALARELNLQAKKICEKYPDRFGFFACLPDLRDIEGALEEIAYALGHLHADGIGLWTCYGEGSEALYIGHDKFDPIWNELNRRKAVVHLHGTQTPSSTPYPHEFLGIPITEVPNETYKAAAHLVVTGKKRRYADVKIILAHLGGSMPFLAPRVAVLSNHMGCELSPEEILQDFKSFYFDTALSAYESTLDVVKRFVNPERLFFGTDFPAVGNDMAGWYTKQLTSYYAEDTEELEKIMAGNAGKVFPRFFGND</sequence>
<dbReference type="PANTHER" id="PTHR21240:SF29">
    <property type="entry name" value="AMIDOHYDROLASE-RELATED DOMAIN-CONTAINING PROTEIN"/>
    <property type="match status" value="1"/>
</dbReference>
<keyword evidence="3 8" id="KW-0210">Decarboxylase</keyword>
<evidence type="ECO:0000256" key="4">
    <source>
        <dbReference type="ARBA" id="ARBA00022833"/>
    </source>
</evidence>
<dbReference type="EMBL" id="OZ037945">
    <property type="protein sequence ID" value="CAL1700764.1"/>
    <property type="molecule type" value="Genomic_DNA"/>
</dbReference>
<dbReference type="Pfam" id="PF04909">
    <property type="entry name" value="Amidohydro_2"/>
    <property type="match status" value="1"/>
</dbReference>
<evidence type="ECO:0000256" key="6">
    <source>
        <dbReference type="ARBA" id="ARBA00036832"/>
    </source>
</evidence>
<evidence type="ECO:0000256" key="7">
    <source>
        <dbReference type="ARBA" id="ARBA00038889"/>
    </source>
</evidence>
<protein>
    <recommendedName>
        <fullName evidence="7">6-methylsalicylate decarboxylase</fullName>
        <ecNumber evidence="7">4.1.1.52</ecNumber>
    </recommendedName>
</protein>
<feature type="domain" description="Amidohydrolase-related" evidence="9">
    <location>
        <begin position="17"/>
        <end position="328"/>
    </location>
</feature>
<dbReference type="SUPFAM" id="SSF51556">
    <property type="entry name" value="Metallo-dependent hydrolases"/>
    <property type="match status" value="1"/>
</dbReference>
<keyword evidence="5 8" id="KW-0456">Lyase</keyword>
<evidence type="ECO:0000256" key="5">
    <source>
        <dbReference type="ARBA" id="ARBA00023239"/>
    </source>
</evidence>
<proteinExistence type="inferred from homology"/>
<evidence type="ECO:0000259" key="9">
    <source>
        <dbReference type="Pfam" id="PF04909"/>
    </source>
</evidence>
<evidence type="ECO:0000256" key="2">
    <source>
        <dbReference type="ARBA" id="ARBA00022723"/>
    </source>
</evidence>
<keyword evidence="2" id="KW-0479">Metal-binding</keyword>
<dbReference type="InterPro" id="IPR032466">
    <property type="entry name" value="Metal_Hydrolase"/>
</dbReference>
<comment type="catalytic activity">
    <reaction evidence="6">
        <text>6-methylsalicylate + H(+) = 3-methylphenol + CO2</text>
        <dbReference type="Rhea" id="RHEA:23112"/>
        <dbReference type="ChEBI" id="CHEBI:15378"/>
        <dbReference type="ChEBI" id="CHEBI:16526"/>
        <dbReference type="ChEBI" id="CHEBI:17231"/>
        <dbReference type="ChEBI" id="CHEBI:36658"/>
        <dbReference type="EC" id="4.1.1.52"/>
    </reaction>
    <physiologicalReaction direction="left-to-right" evidence="6">
        <dbReference type="Rhea" id="RHEA:23113"/>
    </physiologicalReaction>
</comment>
<comment type="similarity">
    <text evidence="1">Belongs to the metallo-dependent hydrolases superfamily. ACMSD family.</text>
</comment>
<evidence type="ECO:0000313" key="10">
    <source>
        <dbReference type="EMBL" id="CAL1700764.1"/>
    </source>
</evidence>
<evidence type="ECO:0000313" key="11">
    <source>
        <dbReference type="Proteomes" id="UP001497453"/>
    </source>
</evidence>
<evidence type="ECO:0000256" key="3">
    <source>
        <dbReference type="ARBA" id="ARBA00022793"/>
    </source>
</evidence>
<dbReference type="InterPro" id="IPR032465">
    <property type="entry name" value="ACMSD"/>
</dbReference>
<dbReference type="Proteomes" id="UP001497453">
    <property type="component" value="Chromosome 2"/>
</dbReference>
<dbReference type="InterPro" id="IPR006680">
    <property type="entry name" value="Amidohydro-rel"/>
</dbReference>
<gene>
    <name evidence="10" type="ORF">GFSPODELE1_LOCUS3282</name>
</gene>
<keyword evidence="11" id="KW-1185">Reference proteome</keyword>
<organism evidence="10 11">
    <name type="scientific">Somion occarium</name>
    <dbReference type="NCBI Taxonomy" id="3059160"/>
    <lineage>
        <taxon>Eukaryota</taxon>
        <taxon>Fungi</taxon>
        <taxon>Dikarya</taxon>
        <taxon>Basidiomycota</taxon>
        <taxon>Agaricomycotina</taxon>
        <taxon>Agaricomycetes</taxon>
        <taxon>Polyporales</taxon>
        <taxon>Cerrenaceae</taxon>
        <taxon>Somion</taxon>
    </lineage>
</organism>
<keyword evidence="4" id="KW-0862">Zinc</keyword>
<dbReference type="PANTHER" id="PTHR21240">
    <property type="entry name" value="2-AMINO-3-CARBOXYLMUCONATE-6-SEMIALDEHYDE DECARBOXYLASE"/>
    <property type="match status" value="1"/>
</dbReference>
<evidence type="ECO:0000256" key="1">
    <source>
        <dbReference type="ARBA" id="ARBA00005871"/>
    </source>
</evidence>
<accession>A0ABP1D206</accession>